<dbReference type="EMBL" id="SWDV01000028">
    <property type="protein sequence ID" value="TLX73592.1"/>
    <property type="molecule type" value="Genomic_DNA"/>
</dbReference>
<organism evidence="3 4">
    <name type="scientific">Pseudomonas nicosulfuronedens</name>
    <dbReference type="NCBI Taxonomy" id="2571105"/>
    <lineage>
        <taxon>Bacteria</taxon>
        <taxon>Pseudomonadati</taxon>
        <taxon>Pseudomonadota</taxon>
        <taxon>Gammaproteobacteria</taxon>
        <taxon>Pseudomonadales</taxon>
        <taxon>Pseudomonadaceae</taxon>
        <taxon>Pseudomonas</taxon>
    </lineage>
</organism>
<evidence type="ECO:0000313" key="4">
    <source>
        <dbReference type="Proteomes" id="UP000306635"/>
    </source>
</evidence>
<feature type="domain" description="FAD dependent oxidoreductase" evidence="2">
    <location>
        <begin position="35"/>
        <end position="402"/>
    </location>
</feature>
<comment type="caution">
    <text evidence="3">The sequence shown here is derived from an EMBL/GenBank/DDBJ whole genome shotgun (WGS) entry which is preliminary data.</text>
</comment>
<name>A0A5R9QW22_9PSED</name>
<protein>
    <submittedName>
        <fullName evidence="3">FAD-binding oxidoreductase</fullName>
    </submittedName>
</protein>
<dbReference type="SUPFAM" id="SSF51905">
    <property type="entry name" value="FAD/NAD(P)-binding domain"/>
    <property type="match status" value="1"/>
</dbReference>
<dbReference type="InterPro" id="IPR036188">
    <property type="entry name" value="FAD/NAD-bd_sf"/>
</dbReference>
<dbReference type="GO" id="GO:0005737">
    <property type="term" value="C:cytoplasm"/>
    <property type="evidence" value="ECO:0007669"/>
    <property type="project" value="TreeGrafter"/>
</dbReference>
<dbReference type="OrthoDB" id="311718at2"/>
<keyword evidence="1" id="KW-0560">Oxidoreductase</keyword>
<dbReference type="Gene3D" id="3.50.50.60">
    <property type="entry name" value="FAD/NAD(P)-binding domain"/>
    <property type="match status" value="1"/>
</dbReference>
<evidence type="ECO:0000313" key="3">
    <source>
        <dbReference type="EMBL" id="TLX73592.1"/>
    </source>
</evidence>
<evidence type="ECO:0000259" key="2">
    <source>
        <dbReference type="Pfam" id="PF01266"/>
    </source>
</evidence>
<keyword evidence="4" id="KW-1185">Reference proteome</keyword>
<dbReference type="Gene3D" id="3.30.9.10">
    <property type="entry name" value="D-Amino Acid Oxidase, subunit A, domain 2"/>
    <property type="match status" value="1"/>
</dbReference>
<gene>
    <name evidence="3" type="ORF">FAS41_20565</name>
</gene>
<evidence type="ECO:0000256" key="1">
    <source>
        <dbReference type="ARBA" id="ARBA00023002"/>
    </source>
</evidence>
<dbReference type="RefSeq" id="WP_138525291.1">
    <property type="nucleotide sequence ID" value="NZ_JAOCBK010000005.1"/>
</dbReference>
<dbReference type="GO" id="GO:0016491">
    <property type="term" value="F:oxidoreductase activity"/>
    <property type="evidence" value="ECO:0007669"/>
    <property type="project" value="UniProtKB-KW"/>
</dbReference>
<dbReference type="Pfam" id="PF01266">
    <property type="entry name" value="DAO"/>
    <property type="match status" value="1"/>
</dbReference>
<reference evidence="3 4" key="1">
    <citation type="submission" date="2019-04" db="EMBL/GenBank/DDBJ databases">
        <authorList>
            <person name="Li M."/>
        </authorList>
    </citation>
    <scope>NUCLEOTIDE SEQUENCE [LARGE SCALE GENOMIC DNA]</scope>
    <source>
        <strain evidence="3 4">LAM1902</strain>
    </source>
</reference>
<dbReference type="PANTHER" id="PTHR13847:SF281">
    <property type="entry name" value="FAD DEPENDENT OXIDOREDUCTASE DOMAIN-CONTAINING PROTEIN"/>
    <property type="match status" value="1"/>
</dbReference>
<dbReference type="Proteomes" id="UP000306635">
    <property type="component" value="Unassembled WGS sequence"/>
</dbReference>
<dbReference type="PANTHER" id="PTHR13847">
    <property type="entry name" value="SARCOSINE DEHYDROGENASE-RELATED"/>
    <property type="match status" value="1"/>
</dbReference>
<sequence length="454" mass="51252">MTSHSTPLPGSKSFWQHDYGHYVPNPALTQNLKVDVAIIGAGFTGLNTAWQFLKDNPSARVAVLEADVVGFGASGRNAGFSTRMFGLEPELVLLRWGRQKLIEAHQYLEKAVAHTRSLIEDNGLDADYRHNGLVRISYSAQQANRLKKTYQLFQDLGIDSGMSWQEPARVRQDFHSERFNSAIYEAGTGYLNPCKQVRALKGLAQSAGAMIFEMTPVTHIERTAAALLLTTPAGKVSADKLVVATNAYSRQVPDTRRLQTRQFPLWTYQVVTERLSEPQWESIGWRERQSFGDNRQMLHYFRPTVDGRIVMGGGDAIVYRQAPTDEQPSPMSWEHCEAHLKWIYPQLRDVRIDYRWGGPVSVNADMVPEIGFVGDERIIYSGGCFGHGVALTHLNGRTIADLLNGRKTELTDFWIVNRQSIGMTSDTLSYLAGRTARQALKAWDWWEERHLRGR</sequence>
<dbReference type="InterPro" id="IPR006076">
    <property type="entry name" value="FAD-dep_OxRdtase"/>
</dbReference>
<proteinExistence type="predicted"/>
<accession>A0A5R9QW22</accession>
<dbReference type="AlphaFoldDB" id="A0A5R9QW22"/>